<dbReference type="Proteomes" id="UP001550044">
    <property type="component" value="Unassembled WGS sequence"/>
</dbReference>
<gene>
    <name evidence="2" type="ORF">ABZV61_36385</name>
</gene>
<dbReference type="InterPro" id="IPR028939">
    <property type="entry name" value="P5C_Rdtase_cat_N"/>
</dbReference>
<dbReference type="Pfam" id="PF03807">
    <property type="entry name" value="F420_oxidored"/>
    <property type="match status" value="1"/>
</dbReference>
<organism evidence="2 3">
    <name type="scientific">Streptomyces sp. 900116325</name>
    <dbReference type="NCBI Taxonomy" id="3154295"/>
    <lineage>
        <taxon>Bacteria</taxon>
        <taxon>Bacillati</taxon>
        <taxon>Actinomycetota</taxon>
        <taxon>Actinomycetes</taxon>
        <taxon>Kitasatosporales</taxon>
        <taxon>Streptomycetaceae</taxon>
        <taxon>Streptomyces</taxon>
    </lineage>
</organism>
<protein>
    <submittedName>
        <fullName evidence="2">NAD(P)-binding domain-containing protein</fullName>
    </submittedName>
</protein>
<reference evidence="2 3" key="1">
    <citation type="submission" date="2024-06" db="EMBL/GenBank/DDBJ databases">
        <title>The Natural Products Discovery Center: Release of the First 8490 Sequenced Strains for Exploring Actinobacteria Biosynthetic Diversity.</title>
        <authorList>
            <person name="Kalkreuter E."/>
            <person name="Kautsar S.A."/>
            <person name="Yang D."/>
            <person name="Bader C.D."/>
            <person name="Teijaro C.N."/>
            <person name="Fluegel L."/>
            <person name="Davis C.M."/>
            <person name="Simpson J.R."/>
            <person name="Lauterbach L."/>
            <person name="Steele A.D."/>
            <person name="Gui C."/>
            <person name="Meng S."/>
            <person name="Li G."/>
            <person name="Viehrig K."/>
            <person name="Ye F."/>
            <person name="Su P."/>
            <person name="Kiefer A.F."/>
            <person name="Nichols A."/>
            <person name="Cepeda A.J."/>
            <person name="Yan W."/>
            <person name="Fan B."/>
            <person name="Jiang Y."/>
            <person name="Adhikari A."/>
            <person name="Zheng C.-J."/>
            <person name="Schuster L."/>
            <person name="Cowan T.M."/>
            <person name="Smanski M.J."/>
            <person name="Chevrette M.G."/>
            <person name="De Carvalho L.P.S."/>
            <person name="Shen B."/>
        </authorList>
    </citation>
    <scope>NUCLEOTIDE SEQUENCE [LARGE SCALE GENOMIC DNA]</scope>
    <source>
        <strain evidence="2 3">NPDC005137</strain>
    </source>
</reference>
<dbReference type="EMBL" id="JBEXIP010000051">
    <property type="protein sequence ID" value="MET8438118.1"/>
    <property type="molecule type" value="Genomic_DNA"/>
</dbReference>
<dbReference type="RefSeq" id="WP_356712625.1">
    <property type="nucleotide sequence ID" value="NZ_JBEXIP010000051.1"/>
</dbReference>
<dbReference type="SUPFAM" id="SSF51735">
    <property type="entry name" value="NAD(P)-binding Rossmann-fold domains"/>
    <property type="match status" value="1"/>
</dbReference>
<dbReference type="Gene3D" id="3.40.50.720">
    <property type="entry name" value="NAD(P)-binding Rossmann-like Domain"/>
    <property type="match status" value="1"/>
</dbReference>
<feature type="domain" description="Pyrroline-5-carboxylate reductase catalytic N-terminal" evidence="1">
    <location>
        <begin position="2"/>
        <end position="66"/>
    </location>
</feature>
<proteinExistence type="predicted"/>
<name>A0ABV2UMW9_9ACTN</name>
<keyword evidence="3" id="KW-1185">Reference proteome</keyword>
<evidence type="ECO:0000313" key="2">
    <source>
        <dbReference type="EMBL" id="MET8438118.1"/>
    </source>
</evidence>
<evidence type="ECO:0000313" key="3">
    <source>
        <dbReference type="Proteomes" id="UP001550044"/>
    </source>
</evidence>
<comment type="caution">
    <text evidence="2">The sequence shown here is derived from an EMBL/GenBank/DDBJ whole genome shotgun (WGS) entry which is preliminary data.</text>
</comment>
<accession>A0ABV2UMW9</accession>
<evidence type="ECO:0000259" key="1">
    <source>
        <dbReference type="Pfam" id="PF03807"/>
    </source>
</evidence>
<dbReference type="InterPro" id="IPR036291">
    <property type="entry name" value="NAD(P)-bd_dom_sf"/>
</dbReference>
<sequence length="191" mass="19915">MILSNSRGRCTLRGAVAELGPGASAASAQEAAGAEVVLLAVPWRSVIRLLDVLPPWGGQTLVDATNAVIRYTPEKTEAVDFGSRTSNQVVAAVAATARVVKAFSTLPFRSLQGPRVDDGRRVIVLSGDQADSPMTSRTRCSASLQWAALALCGLRLLRNLQLAGDVQCLPPGNSPERAGGMSGAGKFACRS</sequence>